<dbReference type="Gene3D" id="3.30.2130.30">
    <property type="match status" value="1"/>
</dbReference>
<protein>
    <submittedName>
        <fullName evidence="2">Methyltransferase domain-containing protein</fullName>
    </submittedName>
</protein>
<proteinExistence type="predicted"/>
<keyword evidence="2" id="KW-0489">Methyltransferase</keyword>
<evidence type="ECO:0000259" key="1">
    <source>
        <dbReference type="Pfam" id="PF01170"/>
    </source>
</evidence>
<comment type="caution">
    <text evidence="2">The sequence shown here is derived from an EMBL/GenBank/DDBJ whole genome shotgun (WGS) entry which is preliminary data.</text>
</comment>
<sequence>MNYKYMATVLPGLEAILIDEMNTKFPEALLKSTARGKVFFQSGLPWESHLNLRTADNLYRLIGRFSVGPQKCHLQRLEKQISAFDLSFAESMGCLEGGYVVNASRTGKQTYSRFEAAEAAMRGIARRYPRWTRGTAPHHTMEFRLDIHGEEAIFSLRLTDSTFRYRGKNRVFTSAALRPTIAHALVWCSSPEVTDIFIDPCCGSGTILNERFAYPYTEIRGGDHSSEAVQYARINLKETHQVVQRWDARHLPLESGYADKFVCNLPFGRQIGARVELGALYSELVQEMTRVLKPGGIAILLTEDGSLLFRAADQCSIHCRELMRLSLKGLQPAIYQLQK</sequence>
<gene>
    <name evidence="2" type="ORF">ACFOUO_13255</name>
</gene>
<keyword evidence="3" id="KW-1185">Reference proteome</keyword>
<evidence type="ECO:0000313" key="3">
    <source>
        <dbReference type="Proteomes" id="UP001595843"/>
    </source>
</evidence>
<evidence type="ECO:0000313" key="2">
    <source>
        <dbReference type="EMBL" id="MFC4077765.1"/>
    </source>
</evidence>
<dbReference type="Gene3D" id="3.40.50.150">
    <property type="entry name" value="Vaccinia Virus protein VP39"/>
    <property type="match status" value="1"/>
</dbReference>
<dbReference type="SUPFAM" id="SSF53335">
    <property type="entry name" value="S-adenosyl-L-methionine-dependent methyltransferases"/>
    <property type="match status" value="1"/>
</dbReference>
<dbReference type="InterPro" id="IPR029063">
    <property type="entry name" value="SAM-dependent_MTases_sf"/>
</dbReference>
<dbReference type="GO" id="GO:0032259">
    <property type="term" value="P:methylation"/>
    <property type="evidence" value="ECO:0007669"/>
    <property type="project" value="UniProtKB-KW"/>
</dbReference>
<dbReference type="PANTHER" id="PTHR14911">
    <property type="entry name" value="THUMP DOMAIN-CONTAINING"/>
    <property type="match status" value="1"/>
</dbReference>
<dbReference type="PANTHER" id="PTHR14911:SF13">
    <property type="entry name" value="TRNA (GUANINE(6)-N2)-METHYLTRANSFERASE THUMP3"/>
    <property type="match status" value="1"/>
</dbReference>
<dbReference type="Pfam" id="PF01170">
    <property type="entry name" value="UPF0020"/>
    <property type="match status" value="1"/>
</dbReference>
<dbReference type="EMBL" id="JBHSAP010000018">
    <property type="protein sequence ID" value="MFC4077765.1"/>
    <property type="molecule type" value="Genomic_DNA"/>
</dbReference>
<dbReference type="CDD" id="cd02440">
    <property type="entry name" value="AdoMet_MTases"/>
    <property type="match status" value="1"/>
</dbReference>
<name>A0ABV8JHA2_9BACL</name>
<dbReference type="CDD" id="cd11715">
    <property type="entry name" value="THUMP_AdoMetMT"/>
    <property type="match status" value="1"/>
</dbReference>
<feature type="domain" description="Ribosomal RNA large subunit methyltransferase K/L-like methyltransferase" evidence="1">
    <location>
        <begin position="169"/>
        <end position="331"/>
    </location>
</feature>
<reference evidence="3" key="1">
    <citation type="journal article" date="2019" name="Int. J. Syst. Evol. Microbiol.">
        <title>The Global Catalogue of Microorganisms (GCM) 10K type strain sequencing project: providing services to taxonomists for standard genome sequencing and annotation.</title>
        <authorList>
            <consortium name="The Broad Institute Genomics Platform"/>
            <consortium name="The Broad Institute Genome Sequencing Center for Infectious Disease"/>
            <person name="Wu L."/>
            <person name="Ma J."/>
        </authorList>
    </citation>
    <scope>NUCLEOTIDE SEQUENCE [LARGE SCALE GENOMIC DNA]</scope>
    <source>
        <strain evidence="3">IBRC-M 10813</strain>
    </source>
</reference>
<organism evidence="2 3">
    <name type="scientific">Salinithrix halophila</name>
    <dbReference type="NCBI Taxonomy" id="1485204"/>
    <lineage>
        <taxon>Bacteria</taxon>
        <taxon>Bacillati</taxon>
        <taxon>Bacillota</taxon>
        <taxon>Bacilli</taxon>
        <taxon>Bacillales</taxon>
        <taxon>Thermoactinomycetaceae</taxon>
        <taxon>Salinithrix</taxon>
    </lineage>
</organism>
<dbReference type="GO" id="GO:0008168">
    <property type="term" value="F:methyltransferase activity"/>
    <property type="evidence" value="ECO:0007669"/>
    <property type="project" value="UniProtKB-KW"/>
</dbReference>
<dbReference type="Proteomes" id="UP001595843">
    <property type="component" value="Unassembled WGS sequence"/>
</dbReference>
<dbReference type="InterPro" id="IPR000241">
    <property type="entry name" value="RlmKL-like_Mtase"/>
</dbReference>
<keyword evidence="2" id="KW-0808">Transferase</keyword>
<accession>A0ABV8JHA2</accession>